<feature type="transmembrane region" description="Helical" evidence="6">
    <location>
        <begin position="89"/>
        <end position="107"/>
    </location>
</feature>
<evidence type="ECO:0000256" key="2">
    <source>
        <dbReference type="ARBA" id="ARBA00022475"/>
    </source>
</evidence>
<keyword evidence="5 6" id="KW-0472">Membrane</keyword>
<feature type="transmembrane region" description="Helical" evidence="6">
    <location>
        <begin position="429"/>
        <end position="447"/>
    </location>
</feature>
<sequence>MATDASELSKGGLSLGFAKLFFLLAGYAVSIALTRLVPPGTFGDYTVVSQIIAIPNMVLIQTLLFAVSRPMSAEYDAGLPSYDGLRRRGFRLAGILGGLVAVVFILGADPLATYALKDPSLAGALRVVGIIPLIYAAYAVNVGTLNAVRKFQFQAGLDIFMAMTKTTLIIGAAAMGFGLAEILGGFTFASLLAFGLSILFVGRCRPRNAGGGAGPLPAMAEFTGLLLVFTAGVNLLQALDLVLLKQFTASQAQKDAVGFYSSANLVARVPYSMMNAVSLVMFPLIATLQAQSDRAQIQRYVTATAKISVFLLCFMSSVGAGAAPEVQRLLFPAAYGEAAGELRLLVWGMSGYSLTVTAAWIFNSTRRSQLALLLIAVPLVVVSVAGFVLVPQSFTSGAATAVAIGGAAGAVASLIALARSLGAALSPVYLLKLLAAVALVEAASRAFAPTGKILIIVKLALLAAVFLGAVAVTRAVTPAELRELRKKRAP</sequence>
<feature type="transmembrane region" description="Helical" evidence="6">
    <location>
        <begin position="127"/>
        <end position="148"/>
    </location>
</feature>
<evidence type="ECO:0000313" key="8">
    <source>
        <dbReference type="Proteomes" id="UP000199400"/>
    </source>
</evidence>
<accession>A0A1I2GGL2</accession>
<feature type="transmembrane region" description="Helical" evidence="6">
    <location>
        <begin position="45"/>
        <end position="68"/>
    </location>
</feature>
<reference evidence="8" key="1">
    <citation type="submission" date="2016-10" db="EMBL/GenBank/DDBJ databases">
        <authorList>
            <person name="Varghese N."/>
            <person name="Submissions S."/>
        </authorList>
    </citation>
    <scope>NUCLEOTIDE SEQUENCE [LARGE SCALE GENOMIC DNA]</scope>
    <source>
        <strain evidence="8">ATCC 25963</strain>
    </source>
</reference>
<keyword evidence="2" id="KW-1003">Cell membrane</keyword>
<gene>
    <name evidence="7" type="ORF">SAMN02745121_07300</name>
</gene>
<protein>
    <submittedName>
        <fullName evidence="7">Membrane protein involved in the export of O-antigen and teichoic acid</fullName>
    </submittedName>
</protein>
<comment type="subcellular location">
    <subcellularLocation>
        <location evidence="1">Cell membrane</location>
        <topology evidence="1">Multi-pass membrane protein</topology>
    </subcellularLocation>
</comment>
<feature type="transmembrane region" description="Helical" evidence="6">
    <location>
        <begin position="344"/>
        <end position="363"/>
    </location>
</feature>
<dbReference type="PANTHER" id="PTHR30250:SF11">
    <property type="entry name" value="O-ANTIGEN TRANSPORTER-RELATED"/>
    <property type="match status" value="1"/>
</dbReference>
<proteinExistence type="predicted"/>
<dbReference type="RefSeq" id="WP_096328096.1">
    <property type="nucleotide sequence ID" value="NZ_FOMX01000032.1"/>
</dbReference>
<evidence type="ECO:0000256" key="3">
    <source>
        <dbReference type="ARBA" id="ARBA00022692"/>
    </source>
</evidence>
<evidence type="ECO:0000256" key="4">
    <source>
        <dbReference type="ARBA" id="ARBA00022989"/>
    </source>
</evidence>
<name>A0A1I2GGL2_9BACT</name>
<keyword evidence="8" id="KW-1185">Reference proteome</keyword>
<organism evidence="7 8">
    <name type="scientific">Nannocystis exedens</name>
    <dbReference type="NCBI Taxonomy" id="54"/>
    <lineage>
        <taxon>Bacteria</taxon>
        <taxon>Pseudomonadati</taxon>
        <taxon>Myxococcota</taxon>
        <taxon>Polyangia</taxon>
        <taxon>Nannocystales</taxon>
        <taxon>Nannocystaceae</taxon>
        <taxon>Nannocystis</taxon>
    </lineage>
</organism>
<evidence type="ECO:0000256" key="6">
    <source>
        <dbReference type="SAM" id="Phobius"/>
    </source>
</evidence>
<feature type="transmembrane region" description="Helical" evidence="6">
    <location>
        <begin position="453"/>
        <end position="477"/>
    </location>
</feature>
<dbReference type="STRING" id="54.SAMN02745121_07300"/>
<dbReference type="Proteomes" id="UP000199400">
    <property type="component" value="Unassembled WGS sequence"/>
</dbReference>
<feature type="transmembrane region" description="Helical" evidence="6">
    <location>
        <begin position="300"/>
        <end position="324"/>
    </location>
</feature>
<dbReference type="GO" id="GO:0005886">
    <property type="term" value="C:plasma membrane"/>
    <property type="evidence" value="ECO:0007669"/>
    <property type="project" value="UniProtKB-SubCell"/>
</dbReference>
<dbReference type="PANTHER" id="PTHR30250">
    <property type="entry name" value="PST FAMILY PREDICTED COLANIC ACID TRANSPORTER"/>
    <property type="match status" value="1"/>
</dbReference>
<evidence type="ECO:0000256" key="1">
    <source>
        <dbReference type="ARBA" id="ARBA00004651"/>
    </source>
</evidence>
<feature type="transmembrane region" description="Helical" evidence="6">
    <location>
        <begin position="182"/>
        <end position="201"/>
    </location>
</feature>
<feature type="transmembrane region" description="Helical" evidence="6">
    <location>
        <begin position="12"/>
        <end position="33"/>
    </location>
</feature>
<evidence type="ECO:0000256" key="5">
    <source>
        <dbReference type="ARBA" id="ARBA00023136"/>
    </source>
</evidence>
<dbReference type="EMBL" id="FOMX01000032">
    <property type="protein sequence ID" value="SFF16652.1"/>
    <property type="molecule type" value="Genomic_DNA"/>
</dbReference>
<dbReference type="AlphaFoldDB" id="A0A1I2GGL2"/>
<dbReference type="Pfam" id="PF13440">
    <property type="entry name" value="Polysacc_synt_3"/>
    <property type="match status" value="1"/>
</dbReference>
<feature type="transmembrane region" description="Helical" evidence="6">
    <location>
        <begin position="370"/>
        <end position="390"/>
    </location>
</feature>
<evidence type="ECO:0000313" key="7">
    <source>
        <dbReference type="EMBL" id="SFF16652.1"/>
    </source>
</evidence>
<dbReference type="OrthoDB" id="5506032at2"/>
<keyword evidence="3 6" id="KW-0812">Transmembrane</keyword>
<feature type="transmembrane region" description="Helical" evidence="6">
    <location>
        <begin position="155"/>
        <end position="176"/>
    </location>
</feature>
<feature type="transmembrane region" description="Helical" evidence="6">
    <location>
        <begin position="396"/>
        <end position="417"/>
    </location>
</feature>
<feature type="transmembrane region" description="Helical" evidence="6">
    <location>
        <begin position="269"/>
        <end position="288"/>
    </location>
</feature>
<keyword evidence="4 6" id="KW-1133">Transmembrane helix</keyword>
<feature type="transmembrane region" description="Helical" evidence="6">
    <location>
        <begin position="222"/>
        <end position="244"/>
    </location>
</feature>
<dbReference type="InterPro" id="IPR050833">
    <property type="entry name" value="Poly_Biosynth_Transport"/>
</dbReference>